<name>A0AAN7LEB7_TRANT</name>
<comment type="similarity">
    <text evidence="6">Belongs to the UTP23/FCF1 family. UTP23 subfamily.</text>
</comment>
<keyword evidence="2" id="KW-0690">Ribosome biogenesis</keyword>
<evidence type="ECO:0000256" key="6">
    <source>
        <dbReference type="ARBA" id="ARBA00038503"/>
    </source>
</evidence>
<evidence type="ECO:0000256" key="2">
    <source>
        <dbReference type="ARBA" id="ARBA00022517"/>
    </source>
</evidence>
<feature type="compositionally biased region" description="Basic and acidic residues" evidence="7">
    <location>
        <begin position="192"/>
        <end position="217"/>
    </location>
</feature>
<evidence type="ECO:0000256" key="7">
    <source>
        <dbReference type="SAM" id="MobiDB-lite"/>
    </source>
</evidence>
<protein>
    <submittedName>
        <fullName evidence="8">Uncharacterized protein</fullName>
    </submittedName>
</protein>
<dbReference type="Proteomes" id="UP001346149">
    <property type="component" value="Unassembled WGS sequence"/>
</dbReference>
<evidence type="ECO:0000256" key="4">
    <source>
        <dbReference type="ARBA" id="ARBA00023242"/>
    </source>
</evidence>
<evidence type="ECO:0000313" key="9">
    <source>
        <dbReference type="Proteomes" id="UP001346149"/>
    </source>
</evidence>
<dbReference type="SUPFAM" id="SSF88723">
    <property type="entry name" value="PIN domain-like"/>
    <property type="match status" value="1"/>
</dbReference>
<dbReference type="PANTHER" id="PTHR12416">
    <property type="entry name" value="RRNA-PROCESSING PROTEIN UTP23 HOMOLOG"/>
    <property type="match status" value="1"/>
</dbReference>
<dbReference type="Pfam" id="PF04900">
    <property type="entry name" value="Fcf1"/>
    <property type="match status" value="1"/>
</dbReference>
<comment type="caution">
    <text evidence="8">The sequence shown here is derived from an EMBL/GenBank/DDBJ whole genome shotgun (WGS) entry which is preliminary data.</text>
</comment>
<accession>A0AAN7LEB7</accession>
<gene>
    <name evidence="8" type="ORF">SAY86_008004</name>
</gene>
<sequence>MKHGKRKRHRRCVTFFSACYGFRSPFKVLCDGTFVYNLVVNRVVPADKAVSDTLSAPVKLFTTRCVLEELRRLGRSHADTLAAASSLTIARCDHEGKSKADSCLLDLVKENNSEHFFVATQDADLRKKLQEIPGVPVMYGLRNALFLEQPSSAQREFVKDGERRRSHISDRERRQLLKSTGVNLPSTVPKWSSDDEKDVASHNEDAAVNKKSESTRKRLTVKDRPRFKRKKAKVQLIYIYLHPVNISGVVLEYIHRVGHFLQQFLFAGSEPVVLLEEEED</sequence>
<keyword evidence="3" id="KW-0698">rRNA processing</keyword>
<proteinExistence type="inferred from homology"/>
<evidence type="ECO:0000313" key="8">
    <source>
        <dbReference type="EMBL" id="KAK4783630.1"/>
    </source>
</evidence>
<dbReference type="Gene3D" id="3.40.50.1010">
    <property type="entry name" value="5'-nuclease"/>
    <property type="match status" value="1"/>
</dbReference>
<evidence type="ECO:0000256" key="1">
    <source>
        <dbReference type="ARBA" id="ARBA00004604"/>
    </source>
</evidence>
<dbReference type="GO" id="GO:0006364">
    <property type="term" value="P:rRNA processing"/>
    <property type="evidence" value="ECO:0007669"/>
    <property type="project" value="UniProtKB-KW"/>
</dbReference>
<dbReference type="CDD" id="cd08553">
    <property type="entry name" value="PIN_Fcf1-like"/>
    <property type="match status" value="1"/>
</dbReference>
<dbReference type="AlphaFoldDB" id="A0AAN7LEB7"/>
<keyword evidence="9" id="KW-1185">Reference proteome</keyword>
<dbReference type="InterPro" id="IPR006984">
    <property type="entry name" value="Fcf1/UTP23"/>
</dbReference>
<evidence type="ECO:0000256" key="5">
    <source>
        <dbReference type="ARBA" id="ARBA00037300"/>
    </source>
</evidence>
<organism evidence="8 9">
    <name type="scientific">Trapa natans</name>
    <name type="common">Water chestnut</name>
    <dbReference type="NCBI Taxonomy" id="22666"/>
    <lineage>
        <taxon>Eukaryota</taxon>
        <taxon>Viridiplantae</taxon>
        <taxon>Streptophyta</taxon>
        <taxon>Embryophyta</taxon>
        <taxon>Tracheophyta</taxon>
        <taxon>Spermatophyta</taxon>
        <taxon>Magnoliopsida</taxon>
        <taxon>eudicotyledons</taxon>
        <taxon>Gunneridae</taxon>
        <taxon>Pentapetalae</taxon>
        <taxon>rosids</taxon>
        <taxon>malvids</taxon>
        <taxon>Myrtales</taxon>
        <taxon>Lythraceae</taxon>
        <taxon>Trapa</taxon>
    </lineage>
</organism>
<dbReference type="InterPro" id="IPR029060">
    <property type="entry name" value="PIN-like_dom_sf"/>
</dbReference>
<feature type="region of interest" description="Disordered" evidence="7">
    <location>
        <begin position="183"/>
        <end position="217"/>
    </location>
</feature>
<comment type="function">
    <text evidence="5">Involved in rRNA-processing and ribosome biogenesis.</text>
</comment>
<evidence type="ECO:0000256" key="3">
    <source>
        <dbReference type="ARBA" id="ARBA00022552"/>
    </source>
</evidence>
<keyword evidence="4" id="KW-0539">Nucleus</keyword>
<dbReference type="GO" id="GO:0032040">
    <property type="term" value="C:small-subunit processome"/>
    <property type="evidence" value="ECO:0007669"/>
    <property type="project" value="InterPro"/>
</dbReference>
<reference evidence="8 9" key="1">
    <citation type="journal article" date="2023" name="Hortic Res">
        <title>Pangenome of water caltrop reveals structural variations and asymmetric subgenome divergence after allopolyploidization.</title>
        <authorList>
            <person name="Zhang X."/>
            <person name="Chen Y."/>
            <person name="Wang L."/>
            <person name="Yuan Y."/>
            <person name="Fang M."/>
            <person name="Shi L."/>
            <person name="Lu R."/>
            <person name="Comes H.P."/>
            <person name="Ma Y."/>
            <person name="Chen Y."/>
            <person name="Huang G."/>
            <person name="Zhou Y."/>
            <person name="Zheng Z."/>
            <person name="Qiu Y."/>
        </authorList>
    </citation>
    <scope>NUCLEOTIDE SEQUENCE [LARGE SCALE GENOMIC DNA]</scope>
    <source>
        <strain evidence="8">F231</strain>
    </source>
</reference>
<dbReference type="FunFam" id="3.40.50.1010:FF:000006">
    <property type="entry name" value="rRNA-processing protein UTP23 homolog"/>
    <property type="match status" value="1"/>
</dbReference>
<dbReference type="EMBL" id="JAXQNO010000015">
    <property type="protein sequence ID" value="KAK4783630.1"/>
    <property type="molecule type" value="Genomic_DNA"/>
</dbReference>
<comment type="subcellular location">
    <subcellularLocation>
        <location evidence="1">Nucleus</location>
        <location evidence="1">Nucleolus</location>
    </subcellularLocation>
</comment>